<keyword evidence="2" id="KW-0732">Signal</keyword>
<evidence type="ECO:0000313" key="4">
    <source>
        <dbReference type="Proteomes" id="UP000298663"/>
    </source>
</evidence>
<evidence type="ECO:0000256" key="2">
    <source>
        <dbReference type="SAM" id="SignalP"/>
    </source>
</evidence>
<comment type="caution">
    <text evidence="3">The sequence shown here is derived from an EMBL/GenBank/DDBJ whole genome shotgun (WGS) entry which is preliminary data.</text>
</comment>
<evidence type="ECO:0000256" key="1">
    <source>
        <dbReference type="PROSITE-ProRule" id="PRU01201"/>
    </source>
</evidence>
<evidence type="ECO:0008006" key="5">
    <source>
        <dbReference type="Google" id="ProtNLM"/>
    </source>
</evidence>
<protein>
    <recommendedName>
        <fullName evidence="5">Galectin</fullName>
    </recommendedName>
</protein>
<name>A0A4U5PCI6_STECR</name>
<feature type="repeat" description="CSPG" evidence="1">
    <location>
        <begin position="162"/>
        <end position="254"/>
    </location>
</feature>
<feature type="signal peptide" evidence="2">
    <location>
        <begin position="1"/>
        <end position="19"/>
    </location>
</feature>
<dbReference type="AlphaFoldDB" id="A0A4U5PCI6"/>
<organism evidence="3 4">
    <name type="scientific">Steinernema carpocapsae</name>
    <name type="common">Entomopathogenic nematode</name>
    <dbReference type="NCBI Taxonomy" id="34508"/>
    <lineage>
        <taxon>Eukaryota</taxon>
        <taxon>Metazoa</taxon>
        <taxon>Ecdysozoa</taxon>
        <taxon>Nematoda</taxon>
        <taxon>Chromadorea</taxon>
        <taxon>Rhabditida</taxon>
        <taxon>Tylenchina</taxon>
        <taxon>Panagrolaimomorpha</taxon>
        <taxon>Strongyloidoidea</taxon>
        <taxon>Steinernematidae</taxon>
        <taxon>Steinernema</taxon>
    </lineage>
</organism>
<dbReference type="EMBL" id="AZBU02000002">
    <property type="protein sequence ID" value="TKR94082.1"/>
    <property type="molecule type" value="Genomic_DNA"/>
</dbReference>
<feature type="chain" id="PRO_5020561635" description="Galectin" evidence="2">
    <location>
        <begin position="20"/>
        <end position="337"/>
    </location>
</feature>
<accession>A0A4U5PCI6</accession>
<dbReference type="Proteomes" id="UP000298663">
    <property type="component" value="Unassembled WGS sequence"/>
</dbReference>
<dbReference type="Pfam" id="PF16184">
    <property type="entry name" value="Cadherin_3"/>
    <property type="match status" value="1"/>
</dbReference>
<dbReference type="InterPro" id="IPR039005">
    <property type="entry name" value="CSPG_rpt"/>
</dbReference>
<keyword evidence="4" id="KW-1185">Reference proteome</keyword>
<reference evidence="3 4" key="1">
    <citation type="journal article" date="2015" name="Genome Biol.">
        <title>Comparative genomics of Steinernema reveals deeply conserved gene regulatory networks.</title>
        <authorList>
            <person name="Dillman A.R."/>
            <person name="Macchietto M."/>
            <person name="Porter C.F."/>
            <person name="Rogers A."/>
            <person name="Williams B."/>
            <person name="Antoshechkin I."/>
            <person name="Lee M.M."/>
            <person name="Goodwin Z."/>
            <person name="Lu X."/>
            <person name="Lewis E.E."/>
            <person name="Goodrich-Blair H."/>
            <person name="Stock S.P."/>
            <person name="Adams B.J."/>
            <person name="Sternberg P.W."/>
            <person name="Mortazavi A."/>
        </authorList>
    </citation>
    <scope>NUCLEOTIDE SEQUENCE [LARGE SCALE GENOMIC DNA]</scope>
    <source>
        <strain evidence="3 4">ALL</strain>
    </source>
</reference>
<proteinExistence type="predicted"/>
<dbReference type="PROSITE" id="PS51854">
    <property type="entry name" value="CSPG"/>
    <property type="match status" value="1"/>
</dbReference>
<gene>
    <name evidence="3" type="ORF">L596_008419</name>
</gene>
<dbReference type="OrthoDB" id="5831138at2759"/>
<reference evidence="3 4" key="2">
    <citation type="journal article" date="2019" name="G3 (Bethesda)">
        <title>Hybrid Assembly of the Genome of the Entomopathogenic Nematode Steinernema carpocapsae Identifies the X-Chromosome.</title>
        <authorList>
            <person name="Serra L."/>
            <person name="Macchietto M."/>
            <person name="Macias-Munoz A."/>
            <person name="McGill C.J."/>
            <person name="Rodriguez I.M."/>
            <person name="Rodriguez B."/>
            <person name="Murad R."/>
            <person name="Mortazavi A."/>
        </authorList>
    </citation>
    <scope>NUCLEOTIDE SEQUENCE [LARGE SCALE GENOMIC DNA]</scope>
    <source>
        <strain evidence="3 4">ALL</strain>
    </source>
</reference>
<sequence>MVAPALLPLSASLALVALQFVVDLSSESRHDVLPFVLLSGNRNLSFVFAYRHILVDQIPIFTRDDGDSLFRFHLKCVTDAALQIYVNDLPSLISSPSFCASHHLNELLVGPDDVDPNQLFTGCVRDVRLGSKVLLQRWCRGVDDGDSSPQADVPLSESSTGIQPLYLGEPVVVEEDGRVAIQWRNVYIFPEHNRFRIANSDIIFRVVDAPQYGNLLVNGSEVREFTYDQIIFKRLFYAHDGSETHEDSFDFQLEIKSSAISFPELKTKVYSIPVTIASKNDAPQLKYGTLGRVIQMANNAKWVVLRSRRTSMIVYHCLCAGSRLKFKVVLNHSRLLV</sequence>
<evidence type="ECO:0000313" key="3">
    <source>
        <dbReference type="EMBL" id="TKR94082.1"/>
    </source>
</evidence>